<sequence length="167" mass="18643">MFRPCILYYIHRAIVNGRHCFGTPTENSDVSSSGLSDIDAASEQKLPDPLMSYPFRTINVDDDHSADDASRVCGGMEHLMHLMPGRTEAEEWLPWKETLRDGLNEKGRDASGLAHAPKVRSLISSCGLNEPWSVAWRRILMDDLITPLVALGCRQDLNISILSPLLR</sequence>
<evidence type="ECO:0000313" key="2">
    <source>
        <dbReference type="Proteomes" id="UP000007800"/>
    </source>
</evidence>
<dbReference type="GeneID" id="9061459"/>
<organism evidence="2">
    <name type="scientific">Perkinsus marinus (strain ATCC 50983 / TXsc)</name>
    <dbReference type="NCBI Taxonomy" id="423536"/>
    <lineage>
        <taxon>Eukaryota</taxon>
        <taxon>Sar</taxon>
        <taxon>Alveolata</taxon>
        <taxon>Perkinsozoa</taxon>
        <taxon>Perkinsea</taxon>
        <taxon>Perkinsida</taxon>
        <taxon>Perkinsidae</taxon>
        <taxon>Perkinsus</taxon>
    </lineage>
</organism>
<dbReference type="EMBL" id="GG673069">
    <property type="protein sequence ID" value="EER16245.1"/>
    <property type="molecule type" value="Genomic_DNA"/>
</dbReference>
<reference evidence="1 2" key="1">
    <citation type="submission" date="2008-07" db="EMBL/GenBank/DDBJ databases">
        <authorList>
            <person name="El-Sayed N."/>
            <person name="Caler E."/>
            <person name="Inman J."/>
            <person name="Amedeo P."/>
            <person name="Hass B."/>
            <person name="Wortman J."/>
        </authorList>
    </citation>
    <scope>NUCLEOTIDE SEQUENCE [LARGE SCALE GENOMIC DNA]</scope>
    <source>
        <strain evidence="2">ATCC 50983 / TXsc</strain>
    </source>
</reference>
<dbReference type="Proteomes" id="UP000007800">
    <property type="component" value="Unassembled WGS sequence"/>
</dbReference>
<protein>
    <submittedName>
        <fullName evidence="1">Uncharacterized protein</fullName>
    </submittedName>
</protein>
<gene>
    <name evidence="1" type="ORF">Pmar_PMAR003708</name>
</gene>
<dbReference type="OMA" id="CMNGASE"/>
<evidence type="ECO:0000313" key="1">
    <source>
        <dbReference type="EMBL" id="EER16245.1"/>
    </source>
</evidence>
<name>C5KI33_PERM5</name>
<proteinExistence type="predicted"/>
<dbReference type="InParanoid" id="C5KI33"/>
<dbReference type="RefSeq" id="XP_002784449.1">
    <property type="nucleotide sequence ID" value="XM_002784403.1"/>
</dbReference>
<accession>C5KI33</accession>
<dbReference type="AlphaFoldDB" id="C5KI33"/>
<keyword evidence="2" id="KW-1185">Reference proteome</keyword>